<keyword evidence="2" id="KW-1133">Transmembrane helix</keyword>
<evidence type="ECO:0000256" key="1">
    <source>
        <dbReference type="SAM" id="MobiDB-lite"/>
    </source>
</evidence>
<feature type="transmembrane region" description="Helical" evidence="2">
    <location>
        <begin position="6"/>
        <end position="28"/>
    </location>
</feature>
<dbReference type="InParanoid" id="D9QP95"/>
<dbReference type="Proteomes" id="UP000002696">
    <property type="component" value="Chromosome"/>
</dbReference>
<dbReference type="AlphaFoldDB" id="D9QP95"/>
<keyword evidence="4" id="KW-1185">Reference proteome</keyword>
<organism evidence="3 4">
    <name type="scientific">Brevundimonas subvibrioides (strain ATCC 15264 / DSM 4735 / LMG 14903 / NBRC 16000 / CB 81)</name>
    <name type="common">Caulobacter subvibrioides</name>
    <dbReference type="NCBI Taxonomy" id="633149"/>
    <lineage>
        <taxon>Bacteria</taxon>
        <taxon>Pseudomonadati</taxon>
        <taxon>Pseudomonadota</taxon>
        <taxon>Alphaproteobacteria</taxon>
        <taxon>Caulobacterales</taxon>
        <taxon>Caulobacteraceae</taxon>
        <taxon>Brevundimonas</taxon>
    </lineage>
</organism>
<sequence length="55" mass="5960">MNDSLIPTLALATLLLVALAAVVGLVLFKRKPANQHPMEKSPDGAIVETRPPERR</sequence>
<keyword evidence="2" id="KW-0812">Transmembrane</keyword>
<gene>
    <name evidence="3" type="ordered locus">Bresu_3052</name>
</gene>
<feature type="region of interest" description="Disordered" evidence="1">
    <location>
        <begin position="33"/>
        <end position="55"/>
    </location>
</feature>
<dbReference type="HOGENOM" id="CLU_3023042_0_0_5"/>
<dbReference type="EMBL" id="CP002102">
    <property type="protein sequence ID" value="ADL02358.1"/>
    <property type="molecule type" value="Genomic_DNA"/>
</dbReference>
<dbReference type="KEGG" id="bsb:Bresu_3052"/>
<evidence type="ECO:0000313" key="4">
    <source>
        <dbReference type="Proteomes" id="UP000002696"/>
    </source>
</evidence>
<keyword evidence="2" id="KW-0472">Membrane</keyword>
<dbReference type="RefSeq" id="WP_013270458.1">
    <property type="nucleotide sequence ID" value="NC_014375.1"/>
</dbReference>
<name>D9QP95_BRESC</name>
<accession>D9QP95</accession>
<proteinExistence type="predicted"/>
<evidence type="ECO:0000256" key="2">
    <source>
        <dbReference type="SAM" id="Phobius"/>
    </source>
</evidence>
<protein>
    <submittedName>
        <fullName evidence="3">F5/8 type C domain containing protein</fullName>
    </submittedName>
</protein>
<reference evidence="4" key="1">
    <citation type="journal article" date="2011" name="J. Bacteriol.">
        <title>Genome sequences of eight morphologically diverse alphaproteobacteria.</title>
        <authorList>
            <consortium name="US DOE Joint Genome Institute"/>
            <person name="Brown P.J."/>
            <person name="Kysela D.T."/>
            <person name="Buechlein A."/>
            <person name="Hemmerich C."/>
            <person name="Brun Y.V."/>
        </authorList>
    </citation>
    <scope>NUCLEOTIDE SEQUENCE [LARGE SCALE GENOMIC DNA]</scope>
    <source>
        <strain evidence="4">ATCC 15264 / DSM 4735 / LMG 14903 / NBRC 16000 / CB 81</strain>
    </source>
</reference>
<evidence type="ECO:0000313" key="3">
    <source>
        <dbReference type="EMBL" id="ADL02358.1"/>
    </source>
</evidence>